<comment type="caution">
    <text evidence="1">The sequence shown here is derived from an EMBL/GenBank/DDBJ whole genome shotgun (WGS) entry which is preliminary data.</text>
</comment>
<gene>
    <name evidence="1" type="ORF">PLEPLA_LOCUS19625</name>
</gene>
<evidence type="ECO:0000313" key="1">
    <source>
        <dbReference type="EMBL" id="CAB1431568.1"/>
    </source>
</evidence>
<protein>
    <submittedName>
        <fullName evidence="1">Uncharacterized protein</fullName>
    </submittedName>
</protein>
<name>A0A9N7YN18_PLEPL</name>
<evidence type="ECO:0000313" key="2">
    <source>
        <dbReference type="Proteomes" id="UP001153269"/>
    </source>
</evidence>
<proteinExistence type="predicted"/>
<dbReference type="EMBL" id="CADEAL010001347">
    <property type="protein sequence ID" value="CAB1431568.1"/>
    <property type="molecule type" value="Genomic_DNA"/>
</dbReference>
<organism evidence="1 2">
    <name type="scientific">Pleuronectes platessa</name>
    <name type="common">European plaice</name>
    <dbReference type="NCBI Taxonomy" id="8262"/>
    <lineage>
        <taxon>Eukaryota</taxon>
        <taxon>Metazoa</taxon>
        <taxon>Chordata</taxon>
        <taxon>Craniata</taxon>
        <taxon>Vertebrata</taxon>
        <taxon>Euteleostomi</taxon>
        <taxon>Actinopterygii</taxon>
        <taxon>Neopterygii</taxon>
        <taxon>Teleostei</taxon>
        <taxon>Neoteleostei</taxon>
        <taxon>Acanthomorphata</taxon>
        <taxon>Carangaria</taxon>
        <taxon>Pleuronectiformes</taxon>
        <taxon>Pleuronectoidei</taxon>
        <taxon>Pleuronectidae</taxon>
        <taxon>Pleuronectes</taxon>
    </lineage>
</organism>
<dbReference type="Proteomes" id="UP001153269">
    <property type="component" value="Unassembled WGS sequence"/>
</dbReference>
<dbReference type="AlphaFoldDB" id="A0A9N7YN18"/>
<accession>A0A9N7YN18</accession>
<reference evidence="1" key="1">
    <citation type="submission" date="2020-03" db="EMBL/GenBank/DDBJ databases">
        <authorList>
            <person name="Weist P."/>
        </authorList>
    </citation>
    <scope>NUCLEOTIDE SEQUENCE</scope>
</reference>
<sequence>MGLKPEVEGCLPGIVVVYALLMPASATLGEDASDFQSTFEEWRATPGAEHAHQETTSTSQQIWRRGGAYLNALKIAKLLLTSVGFGHITRPLMTRPRVLQSALQNIPQPCRQNGMLRNVAIRLAQQDF</sequence>
<keyword evidence="2" id="KW-1185">Reference proteome</keyword>